<dbReference type="Proteomes" id="UP000188268">
    <property type="component" value="Unassembled WGS sequence"/>
</dbReference>
<evidence type="ECO:0000256" key="1">
    <source>
        <dbReference type="ARBA" id="ARBA00022982"/>
    </source>
</evidence>
<dbReference type="EMBL" id="AWWV01013698">
    <property type="protein sequence ID" value="OMO60455.1"/>
    <property type="molecule type" value="Genomic_DNA"/>
</dbReference>
<keyword evidence="2" id="KW-1015">Disulfide bond</keyword>
<keyword evidence="1" id="KW-0813">Transport</keyword>
<dbReference type="CDD" id="cd02947">
    <property type="entry name" value="TRX_family"/>
    <property type="match status" value="2"/>
</dbReference>
<dbReference type="PANTHER" id="PTHR31373">
    <property type="entry name" value="OS06G0652100 PROTEIN"/>
    <property type="match status" value="1"/>
</dbReference>
<reference evidence="5 6" key="1">
    <citation type="submission" date="2013-09" db="EMBL/GenBank/DDBJ databases">
        <title>Corchorus capsularis genome sequencing.</title>
        <authorList>
            <person name="Alam M."/>
            <person name="Haque M.S."/>
            <person name="Islam M.S."/>
            <person name="Emdad E.M."/>
            <person name="Islam M.M."/>
            <person name="Ahmed B."/>
            <person name="Halim A."/>
            <person name="Hossen Q.M.M."/>
            <person name="Hossain M.Z."/>
            <person name="Ahmed R."/>
            <person name="Khan M.M."/>
            <person name="Islam R."/>
            <person name="Rashid M.M."/>
            <person name="Khan S.A."/>
            <person name="Rahman M.S."/>
            <person name="Alam M."/>
        </authorList>
    </citation>
    <scope>NUCLEOTIDE SEQUENCE [LARGE SCALE GENOMIC DNA]</scope>
    <source>
        <strain evidence="6">cv. CVL-1</strain>
        <tissue evidence="5">Whole seedling</tissue>
    </source>
</reference>
<dbReference type="InterPro" id="IPR058580">
    <property type="entry name" value="DUF2828"/>
</dbReference>
<dbReference type="Gene3D" id="3.40.50.410">
    <property type="entry name" value="von Willebrand factor, type A domain"/>
    <property type="match status" value="1"/>
</dbReference>
<dbReference type="InterPro" id="IPR011205">
    <property type="entry name" value="UCP015417_vWA"/>
</dbReference>
<accession>A0A1R3GQS1</accession>
<feature type="domain" description="Thioredoxin" evidence="4">
    <location>
        <begin position="178"/>
        <end position="322"/>
    </location>
</feature>
<keyword evidence="1" id="KW-0249">Electron transport</keyword>
<organism evidence="5 6">
    <name type="scientific">Corchorus capsularis</name>
    <name type="common">Jute</name>
    <dbReference type="NCBI Taxonomy" id="210143"/>
    <lineage>
        <taxon>Eukaryota</taxon>
        <taxon>Viridiplantae</taxon>
        <taxon>Streptophyta</taxon>
        <taxon>Embryophyta</taxon>
        <taxon>Tracheophyta</taxon>
        <taxon>Spermatophyta</taxon>
        <taxon>Magnoliopsida</taxon>
        <taxon>eudicotyledons</taxon>
        <taxon>Gunneridae</taxon>
        <taxon>Pentapetalae</taxon>
        <taxon>rosids</taxon>
        <taxon>malvids</taxon>
        <taxon>Malvales</taxon>
        <taxon>Malvaceae</taxon>
        <taxon>Grewioideae</taxon>
        <taxon>Apeibeae</taxon>
        <taxon>Corchorus</taxon>
    </lineage>
</organism>
<name>A0A1R3GQS1_COCAP</name>
<dbReference type="InterPro" id="IPR036465">
    <property type="entry name" value="vWFA_dom_sf"/>
</dbReference>
<dbReference type="PANTHER" id="PTHR31373:SF17">
    <property type="entry name" value="OS06G0652100 PROTEIN"/>
    <property type="match status" value="1"/>
</dbReference>
<dbReference type="InterPro" id="IPR056690">
    <property type="entry name" value="DUF7788"/>
</dbReference>
<dbReference type="Pfam" id="PF00085">
    <property type="entry name" value="Thioredoxin"/>
    <property type="match status" value="2"/>
</dbReference>
<gene>
    <name evidence="5" type="ORF">CCACVL1_24146</name>
</gene>
<evidence type="ECO:0000256" key="3">
    <source>
        <dbReference type="ARBA" id="ARBA00023284"/>
    </source>
</evidence>
<evidence type="ECO:0000259" key="4">
    <source>
        <dbReference type="PROSITE" id="PS51352"/>
    </source>
</evidence>
<comment type="caution">
    <text evidence="5">The sequence shown here is derived from an EMBL/GenBank/DDBJ whole genome shotgun (WGS) entry which is preliminary data.</text>
</comment>
<protein>
    <submittedName>
        <fullName evidence="5">Thioredoxin-like protein</fullName>
    </submittedName>
</protein>
<dbReference type="InterPro" id="IPR013766">
    <property type="entry name" value="Thioredoxin_domain"/>
</dbReference>
<sequence>MKGNSVFRPFLLRRSLNFRPFSSSSSSFTIPLIRNPQTDSSRSENPYPDYARDHPAFADYLSGYPRSFEPPKFGFEAEMEEPPVPPNVVMVNSDEEFEAALNKTEGESKLAVFYFTKKGCVPCRFIGPVMEELARRNPHVTTYKMDTEAKELAGTVKKLDITTVPTVHFFVDGEKKDEVIGSDVARIVLTTRDLKSGLAVGVPPNIVPIKSQQEFEAAFTKTQDESKSAIFYFTAVWCGPCRTIAPIVEKLARQYPHVTTYKVDIDEESLASTLMKLQISSVPTFHFFKEGKKSSEMIGADLTGMVQRMKELYENGLNVHRKGACSLCYYKVWIRDRTSLHSSVSSRLTMAPPSLLGPPEVHVPPPQPQTQIPADPFMDLMVANFNKVNNTNTVLPPMGFTENNSATFLSSGNPCLDFFFHVVPDTPPESLKERLRLAWDHNPLTTLKLICNLRGVRGTGKTDKEGFFTAAFWLHQHHPKTLACNLDSLADFGCFKDLPEMLYRLLEGQEIRKTRKAEWEQRKTRKVGGFKRRSIRPSIYRHHNSQTKSKKKSVLPKEVRILNALERVKIEKEKASVLRKEKKVAMAKKILERYSRDPDFRFLYERTSDVFAECLKEDMESMKSGKLRKIGLAAKWCPSVDSAFDKSTLLCEGIARKIFPRENYPEYESMEEAHYAYQHDKERFSKYLEDVKSGKSSIAAGALLPHEIIESLNDSDGGEVAELQWQRMVNDLLQKGKLRNCMAVCDVSGSMSGTPMEVSVALGVLVSELSEEPWKGKLITFSENPQLQMVQGRNLKEKTDFVRDMEWGANTDFQKVFDLILDVAVKGQLKPEQMIKRLFVFSDMEFDQASGHRSWSYYGYGHGHGRETDYQVIVRKFTEKGYGESIPQIVFWNLRVSKATPVPGTQNGVALVSGFSKNLMKMFLDQDGDINPEAIMEAAISGEEYQKLVVLD</sequence>
<dbReference type="PROSITE" id="PS51352">
    <property type="entry name" value="THIOREDOXIN_2"/>
    <property type="match status" value="1"/>
</dbReference>
<evidence type="ECO:0000313" key="5">
    <source>
        <dbReference type="EMBL" id="OMO60455.1"/>
    </source>
</evidence>
<dbReference type="AlphaFoldDB" id="A0A1R3GQS1"/>
<dbReference type="SUPFAM" id="SSF52833">
    <property type="entry name" value="Thioredoxin-like"/>
    <property type="match status" value="2"/>
</dbReference>
<evidence type="ECO:0000313" key="6">
    <source>
        <dbReference type="Proteomes" id="UP000188268"/>
    </source>
</evidence>
<dbReference type="OrthoDB" id="1149618at2759"/>
<keyword evidence="3" id="KW-0676">Redox-active center</keyword>
<proteinExistence type="predicted"/>
<dbReference type="SUPFAM" id="SSF53300">
    <property type="entry name" value="vWA-like"/>
    <property type="match status" value="1"/>
</dbReference>
<evidence type="ECO:0000256" key="2">
    <source>
        <dbReference type="ARBA" id="ARBA00023157"/>
    </source>
</evidence>
<dbReference type="Pfam" id="PF11443">
    <property type="entry name" value="DUF2828"/>
    <property type="match status" value="1"/>
</dbReference>
<dbReference type="Pfam" id="PF25043">
    <property type="entry name" value="DUF7788"/>
    <property type="match status" value="1"/>
</dbReference>
<dbReference type="Gene3D" id="3.40.30.10">
    <property type="entry name" value="Glutaredoxin"/>
    <property type="match status" value="2"/>
</dbReference>
<dbReference type="InterPro" id="IPR036249">
    <property type="entry name" value="Thioredoxin-like_sf"/>
</dbReference>
<dbReference type="Gramene" id="OMO60455">
    <property type="protein sequence ID" value="OMO60455"/>
    <property type="gene ID" value="CCACVL1_24146"/>
</dbReference>
<keyword evidence="6" id="KW-1185">Reference proteome</keyword>
<dbReference type="FunFam" id="3.40.30.10:FF:000245">
    <property type="entry name" value="Thioredoxin"/>
    <property type="match status" value="1"/>
</dbReference>